<dbReference type="RefSeq" id="WP_162852778.1">
    <property type="nucleotide sequence ID" value="NZ_SODV01000002.1"/>
</dbReference>
<dbReference type="InterPro" id="IPR039425">
    <property type="entry name" value="RNA_pol_sigma-70-like"/>
</dbReference>
<proteinExistence type="inferred from homology"/>
<gene>
    <name evidence="6" type="ORF">EDB95_4969</name>
</gene>
<dbReference type="EMBL" id="SODV01000002">
    <property type="protein sequence ID" value="TDW97128.1"/>
    <property type="molecule type" value="Genomic_DNA"/>
</dbReference>
<dbReference type="InterPro" id="IPR013325">
    <property type="entry name" value="RNA_pol_sigma_r2"/>
</dbReference>
<keyword evidence="2" id="KW-0805">Transcription regulation</keyword>
<dbReference type="Pfam" id="PF04542">
    <property type="entry name" value="Sigma70_r2"/>
    <property type="match status" value="1"/>
</dbReference>
<reference evidence="6 7" key="1">
    <citation type="submission" date="2019-03" db="EMBL/GenBank/DDBJ databases">
        <title>Genomic Encyclopedia of Type Strains, Phase IV (KMG-IV): sequencing the most valuable type-strain genomes for metagenomic binning, comparative biology and taxonomic classification.</title>
        <authorList>
            <person name="Goeker M."/>
        </authorList>
    </citation>
    <scope>NUCLEOTIDE SEQUENCE [LARGE SCALE GENOMIC DNA]</scope>
    <source>
        <strain evidence="6 7">DSM 100059</strain>
    </source>
</reference>
<dbReference type="AlphaFoldDB" id="A0A4R8DI34"/>
<protein>
    <submittedName>
        <fullName evidence="6">RNA polymerase sigma factor (Sigma-70 family)</fullName>
    </submittedName>
</protein>
<name>A0A4R8DI34_9BACT</name>
<keyword evidence="3" id="KW-0731">Sigma factor</keyword>
<dbReference type="GO" id="GO:0016987">
    <property type="term" value="F:sigma factor activity"/>
    <property type="evidence" value="ECO:0007669"/>
    <property type="project" value="UniProtKB-KW"/>
</dbReference>
<evidence type="ECO:0000256" key="3">
    <source>
        <dbReference type="ARBA" id="ARBA00023082"/>
    </source>
</evidence>
<dbReference type="Gene3D" id="1.10.10.10">
    <property type="entry name" value="Winged helix-like DNA-binding domain superfamily/Winged helix DNA-binding domain"/>
    <property type="match status" value="1"/>
</dbReference>
<evidence type="ECO:0000256" key="4">
    <source>
        <dbReference type="ARBA" id="ARBA00023163"/>
    </source>
</evidence>
<keyword evidence="4" id="KW-0804">Transcription</keyword>
<dbReference type="Gene3D" id="1.10.1740.10">
    <property type="match status" value="1"/>
</dbReference>
<dbReference type="InterPro" id="IPR036388">
    <property type="entry name" value="WH-like_DNA-bd_sf"/>
</dbReference>
<evidence type="ECO:0000256" key="2">
    <source>
        <dbReference type="ARBA" id="ARBA00023015"/>
    </source>
</evidence>
<dbReference type="PANTHER" id="PTHR43133:SF46">
    <property type="entry name" value="RNA POLYMERASE SIGMA-70 FACTOR ECF SUBFAMILY"/>
    <property type="match status" value="1"/>
</dbReference>
<dbReference type="PANTHER" id="PTHR43133">
    <property type="entry name" value="RNA POLYMERASE ECF-TYPE SIGMA FACTO"/>
    <property type="match status" value="1"/>
</dbReference>
<dbReference type="NCBIfam" id="TIGR02937">
    <property type="entry name" value="sigma70-ECF"/>
    <property type="match status" value="1"/>
</dbReference>
<accession>A0A4R8DI34</accession>
<dbReference type="InterPro" id="IPR013324">
    <property type="entry name" value="RNA_pol_sigma_r3/r4-like"/>
</dbReference>
<dbReference type="Proteomes" id="UP000294498">
    <property type="component" value="Unassembled WGS sequence"/>
</dbReference>
<feature type="domain" description="RNA polymerase sigma-70 region 2" evidence="5">
    <location>
        <begin position="22"/>
        <end position="89"/>
    </location>
</feature>
<dbReference type="SUPFAM" id="SSF88946">
    <property type="entry name" value="Sigma2 domain of RNA polymerase sigma factors"/>
    <property type="match status" value="1"/>
</dbReference>
<evidence type="ECO:0000313" key="6">
    <source>
        <dbReference type="EMBL" id="TDW97128.1"/>
    </source>
</evidence>
<dbReference type="InterPro" id="IPR014284">
    <property type="entry name" value="RNA_pol_sigma-70_dom"/>
</dbReference>
<comment type="similarity">
    <text evidence="1">Belongs to the sigma-70 factor family. ECF subfamily.</text>
</comment>
<dbReference type="SUPFAM" id="SSF88659">
    <property type="entry name" value="Sigma3 and sigma4 domains of RNA polymerase sigma factors"/>
    <property type="match status" value="1"/>
</dbReference>
<evidence type="ECO:0000256" key="1">
    <source>
        <dbReference type="ARBA" id="ARBA00010641"/>
    </source>
</evidence>
<sequence>MFEDKDLAAIQNGDELALARIIAAFYQTLTRFAFRYLKDMHDAEDIAMLAIHELWNKRLSVHNARHAEAFLHRVAKHLCIDLLRQKRRRKVSFFNPQSATFDHLTEDHDKAICKKLDAPAVHNFFERAASAIEKLPKQQKKVIRQYLRDEHLSMVKIAEKLKMNPKTAFAHKYEALKNLRTMMGDHDPR</sequence>
<keyword evidence="7" id="KW-1185">Reference proteome</keyword>
<evidence type="ECO:0000313" key="7">
    <source>
        <dbReference type="Proteomes" id="UP000294498"/>
    </source>
</evidence>
<organism evidence="6 7">
    <name type="scientific">Dinghuibacter silviterrae</name>
    <dbReference type="NCBI Taxonomy" id="1539049"/>
    <lineage>
        <taxon>Bacteria</taxon>
        <taxon>Pseudomonadati</taxon>
        <taxon>Bacteroidota</taxon>
        <taxon>Chitinophagia</taxon>
        <taxon>Chitinophagales</taxon>
        <taxon>Chitinophagaceae</taxon>
        <taxon>Dinghuibacter</taxon>
    </lineage>
</organism>
<evidence type="ECO:0000259" key="5">
    <source>
        <dbReference type="Pfam" id="PF04542"/>
    </source>
</evidence>
<dbReference type="InterPro" id="IPR007627">
    <property type="entry name" value="RNA_pol_sigma70_r2"/>
</dbReference>
<comment type="caution">
    <text evidence="6">The sequence shown here is derived from an EMBL/GenBank/DDBJ whole genome shotgun (WGS) entry which is preliminary data.</text>
</comment>
<dbReference type="GO" id="GO:0006352">
    <property type="term" value="P:DNA-templated transcription initiation"/>
    <property type="evidence" value="ECO:0007669"/>
    <property type="project" value="InterPro"/>
</dbReference>